<organism evidence="2">
    <name type="scientific">Arundo donax</name>
    <name type="common">Giant reed</name>
    <name type="synonym">Donax arundinaceus</name>
    <dbReference type="NCBI Taxonomy" id="35708"/>
    <lineage>
        <taxon>Eukaryota</taxon>
        <taxon>Viridiplantae</taxon>
        <taxon>Streptophyta</taxon>
        <taxon>Embryophyta</taxon>
        <taxon>Tracheophyta</taxon>
        <taxon>Spermatophyta</taxon>
        <taxon>Magnoliopsida</taxon>
        <taxon>Liliopsida</taxon>
        <taxon>Poales</taxon>
        <taxon>Poaceae</taxon>
        <taxon>PACMAD clade</taxon>
        <taxon>Arundinoideae</taxon>
        <taxon>Arundineae</taxon>
        <taxon>Arundo</taxon>
    </lineage>
</organism>
<accession>A0A0A9E6D0</accession>
<reference evidence="2" key="2">
    <citation type="journal article" date="2015" name="Data Brief">
        <title>Shoot transcriptome of the giant reed, Arundo donax.</title>
        <authorList>
            <person name="Barrero R.A."/>
            <person name="Guerrero F.D."/>
            <person name="Moolhuijzen P."/>
            <person name="Goolsby J.A."/>
            <person name="Tidwell J."/>
            <person name="Bellgard S.E."/>
            <person name="Bellgard M.I."/>
        </authorList>
    </citation>
    <scope>NUCLEOTIDE SEQUENCE</scope>
    <source>
        <tissue evidence="2">Shoot tissue taken approximately 20 cm above the soil surface</tissue>
    </source>
</reference>
<feature type="region of interest" description="Disordered" evidence="1">
    <location>
        <begin position="1"/>
        <end position="58"/>
    </location>
</feature>
<sequence>MTRGPLQATSGAWSQATPCPAARSAGRMTSSPTCSATRTRTHARSCEHQSAKMSQKEG</sequence>
<dbReference type="AlphaFoldDB" id="A0A0A9E6D0"/>
<dbReference type="EMBL" id="GBRH01203327">
    <property type="protein sequence ID" value="JAD94568.1"/>
    <property type="molecule type" value="Transcribed_RNA"/>
</dbReference>
<proteinExistence type="predicted"/>
<reference evidence="2" key="1">
    <citation type="submission" date="2014-09" db="EMBL/GenBank/DDBJ databases">
        <authorList>
            <person name="Magalhaes I.L.F."/>
            <person name="Oliveira U."/>
            <person name="Santos F.R."/>
            <person name="Vidigal T.H.D.A."/>
            <person name="Brescovit A.D."/>
            <person name="Santos A.J."/>
        </authorList>
    </citation>
    <scope>NUCLEOTIDE SEQUENCE</scope>
    <source>
        <tissue evidence="2">Shoot tissue taken approximately 20 cm above the soil surface</tissue>
    </source>
</reference>
<feature type="compositionally biased region" description="Polar residues" evidence="1">
    <location>
        <begin position="27"/>
        <end position="38"/>
    </location>
</feature>
<evidence type="ECO:0000313" key="2">
    <source>
        <dbReference type="EMBL" id="JAD94568.1"/>
    </source>
</evidence>
<evidence type="ECO:0000256" key="1">
    <source>
        <dbReference type="SAM" id="MobiDB-lite"/>
    </source>
</evidence>
<feature type="compositionally biased region" description="Polar residues" evidence="1">
    <location>
        <begin position="7"/>
        <end position="17"/>
    </location>
</feature>
<feature type="compositionally biased region" description="Basic and acidic residues" evidence="1">
    <location>
        <begin position="44"/>
        <end position="58"/>
    </location>
</feature>
<protein>
    <submittedName>
        <fullName evidence="2">Uncharacterized protein</fullName>
    </submittedName>
</protein>
<name>A0A0A9E6D0_ARUDO</name>